<dbReference type="PANTHER" id="PTHR33395">
    <property type="entry name" value="TRANSCRIPTASE, PUTATIVE-RELATED-RELATED"/>
    <property type="match status" value="1"/>
</dbReference>
<sequence>PQDGDQEDKAPPTVKDQVWDWLRNLDMHKSMGPDEMHPRVLRELADVVAKSLSMIFEKSWHSGEIPGNWRKGNIVPIVQKGKKEDPGDYCPVSFISVPGNIMEQTLLEAMLRHRVDREVI</sequence>
<evidence type="ECO:0000313" key="1">
    <source>
        <dbReference type="EMBL" id="KFW95296.1"/>
    </source>
</evidence>
<dbReference type="GO" id="GO:0007508">
    <property type="term" value="P:larval heart development"/>
    <property type="evidence" value="ECO:0007669"/>
    <property type="project" value="TreeGrafter"/>
</dbReference>
<dbReference type="EMBL" id="KL445396">
    <property type="protein sequence ID" value="KFW95296.1"/>
    <property type="molecule type" value="Genomic_DNA"/>
</dbReference>
<keyword evidence="2" id="KW-1185">Reference proteome</keyword>
<organism evidence="1 2">
    <name type="scientific">Phalacrocorax carbo</name>
    <name type="common">Great cormorant</name>
    <name type="synonym">Pelecanus carbo</name>
    <dbReference type="NCBI Taxonomy" id="9209"/>
    <lineage>
        <taxon>Eukaryota</taxon>
        <taxon>Metazoa</taxon>
        <taxon>Chordata</taxon>
        <taxon>Craniata</taxon>
        <taxon>Vertebrata</taxon>
        <taxon>Euteleostomi</taxon>
        <taxon>Archelosauria</taxon>
        <taxon>Archosauria</taxon>
        <taxon>Dinosauria</taxon>
        <taxon>Saurischia</taxon>
        <taxon>Theropoda</taxon>
        <taxon>Coelurosauria</taxon>
        <taxon>Aves</taxon>
        <taxon>Neognathae</taxon>
        <taxon>Neoaves</taxon>
        <taxon>Aequornithes</taxon>
        <taxon>Suliformes</taxon>
        <taxon>Phalacrocoracidae</taxon>
        <taxon>Phalacrocorax</taxon>
    </lineage>
</organism>
<feature type="non-terminal residue" evidence="1">
    <location>
        <position position="1"/>
    </location>
</feature>
<feature type="non-terminal residue" evidence="1">
    <location>
        <position position="120"/>
    </location>
</feature>
<evidence type="ECO:0008006" key="3">
    <source>
        <dbReference type="Google" id="ProtNLM"/>
    </source>
</evidence>
<accession>A0A093R3C7</accession>
<dbReference type="PANTHER" id="PTHR33395:SF22">
    <property type="entry name" value="REVERSE TRANSCRIPTASE DOMAIN-CONTAINING PROTEIN"/>
    <property type="match status" value="1"/>
</dbReference>
<reference evidence="1 2" key="1">
    <citation type="submission" date="2014-04" db="EMBL/GenBank/DDBJ databases">
        <title>Genome evolution of avian class.</title>
        <authorList>
            <person name="Zhang G."/>
            <person name="Li C."/>
        </authorList>
    </citation>
    <scope>NUCLEOTIDE SEQUENCE [LARGE SCALE GENOMIC DNA]</scope>
    <source>
        <strain evidence="1">BGI_N336</strain>
    </source>
</reference>
<proteinExistence type="predicted"/>
<dbReference type="GO" id="GO:0031012">
    <property type="term" value="C:extracellular matrix"/>
    <property type="evidence" value="ECO:0007669"/>
    <property type="project" value="TreeGrafter"/>
</dbReference>
<dbReference type="AlphaFoldDB" id="A0A093R3C7"/>
<gene>
    <name evidence="1" type="ORF">N336_00673</name>
</gene>
<dbReference type="Proteomes" id="UP000053238">
    <property type="component" value="Unassembled WGS sequence"/>
</dbReference>
<dbReference type="GO" id="GO:0061343">
    <property type="term" value="P:cell adhesion involved in heart morphogenesis"/>
    <property type="evidence" value="ECO:0007669"/>
    <property type="project" value="TreeGrafter"/>
</dbReference>
<protein>
    <recommendedName>
        <fullName evidence="3">RNA-directed DNA polymerase from mobile element jockey</fullName>
    </recommendedName>
</protein>
<evidence type="ECO:0000313" key="2">
    <source>
        <dbReference type="Proteomes" id="UP000053238"/>
    </source>
</evidence>
<name>A0A093R3C7_PHACA</name>